<dbReference type="EMBL" id="JAMKOV010000002">
    <property type="protein sequence ID" value="KAI8043608.1"/>
    <property type="molecule type" value="Genomic_DNA"/>
</dbReference>
<gene>
    <name evidence="1" type="ORF">M5D96_004941</name>
</gene>
<accession>A0A9P9YV03</accession>
<keyword evidence="2" id="KW-1185">Reference proteome</keyword>
<reference evidence="1" key="1">
    <citation type="journal article" date="2023" name="Genome Biol. Evol.">
        <title>Long-read-based Genome Assembly of Drosophila gunungcola Reveals Fewer Chemosensory Genes in Flower-breeding Species.</title>
        <authorList>
            <person name="Negi A."/>
            <person name="Liao B.Y."/>
            <person name="Yeh S.D."/>
        </authorList>
    </citation>
    <scope>NUCLEOTIDE SEQUENCE</scope>
    <source>
        <strain evidence="1">Sukarami</strain>
    </source>
</reference>
<evidence type="ECO:0000313" key="1">
    <source>
        <dbReference type="EMBL" id="KAI8043608.1"/>
    </source>
</evidence>
<organism evidence="1 2">
    <name type="scientific">Drosophila gunungcola</name>
    <name type="common">fruit fly</name>
    <dbReference type="NCBI Taxonomy" id="103775"/>
    <lineage>
        <taxon>Eukaryota</taxon>
        <taxon>Metazoa</taxon>
        <taxon>Ecdysozoa</taxon>
        <taxon>Arthropoda</taxon>
        <taxon>Hexapoda</taxon>
        <taxon>Insecta</taxon>
        <taxon>Pterygota</taxon>
        <taxon>Neoptera</taxon>
        <taxon>Endopterygota</taxon>
        <taxon>Diptera</taxon>
        <taxon>Brachycera</taxon>
        <taxon>Muscomorpha</taxon>
        <taxon>Ephydroidea</taxon>
        <taxon>Drosophilidae</taxon>
        <taxon>Drosophila</taxon>
        <taxon>Sophophora</taxon>
    </lineage>
</organism>
<sequence>MYNKQKIPSSFAFAFFQKVSTALPINVNMVETTACKTKIHF</sequence>
<comment type="caution">
    <text evidence="1">The sequence shown here is derived from an EMBL/GenBank/DDBJ whole genome shotgun (WGS) entry which is preliminary data.</text>
</comment>
<dbReference type="Proteomes" id="UP001059596">
    <property type="component" value="Unassembled WGS sequence"/>
</dbReference>
<dbReference type="AlphaFoldDB" id="A0A9P9YV03"/>
<proteinExistence type="predicted"/>
<protein>
    <submittedName>
        <fullName evidence="1">Uncharacterized protein</fullName>
    </submittedName>
</protein>
<evidence type="ECO:0000313" key="2">
    <source>
        <dbReference type="Proteomes" id="UP001059596"/>
    </source>
</evidence>
<name>A0A9P9YV03_9MUSC</name>